<protein>
    <submittedName>
        <fullName evidence="3">Uncharacterized protein</fullName>
    </submittedName>
</protein>
<evidence type="ECO:0000313" key="4">
    <source>
        <dbReference type="Proteomes" id="UP000599437"/>
    </source>
</evidence>
<feature type="compositionally biased region" description="Polar residues" evidence="1">
    <location>
        <begin position="156"/>
        <end position="171"/>
    </location>
</feature>
<dbReference type="Proteomes" id="UP000599437">
    <property type="component" value="Unassembled WGS sequence"/>
</dbReference>
<keyword evidence="2" id="KW-1133">Transmembrane helix</keyword>
<feature type="region of interest" description="Disordered" evidence="1">
    <location>
        <begin position="106"/>
        <end position="182"/>
    </location>
</feature>
<feature type="compositionally biased region" description="Low complexity" evidence="1">
    <location>
        <begin position="125"/>
        <end position="155"/>
    </location>
</feature>
<proteinExistence type="predicted"/>
<gene>
    <name evidence="3" type="ORF">GCM10010346_22620</name>
</gene>
<evidence type="ECO:0000313" key="3">
    <source>
        <dbReference type="EMBL" id="GHA99282.1"/>
    </source>
</evidence>
<comment type="caution">
    <text evidence="3">The sequence shown here is derived from an EMBL/GenBank/DDBJ whole genome shotgun (WGS) entry which is preliminary data.</text>
</comment>
<keyword evidence="4" id="KW-1185">Reference proteome</keyword>
<dbReference type="EMBL" id="BMVO01000005">
    <property type="protein sequence ID" value="GHA99282.1"/>
    <property type="molecule type" value="Genomic_DNA"/>
</dbReference>
<keyword evidence="2" id="KW-0812">Transmembrane</keyword>
<reference evidence="4" key="1">
    <citation type="journal article" date="2019" name="Int. J. Syst. Evol. Microbiol.">
        <title>The Global Catalogue of Microorganisms (GCM) 10K type strain sequencing project: providing services to taxonomists for standard genome sequencing and annotation.</title>
        <authorList>
            <consortium name="The Broad Institute Genomics Platform"/>
            <consortium name="The Broad Institute Genome Sequencing Center for Infectious Disease"/>
            <person name="Wu L."/>
            <person name="Ma J."/>
        </authorList>
    </citation>
    <scope>NUCLEOTIDE SEQUENCE [LARGE SCALE GENOMIC DNA]</scope>
    <source>
        <strain evidence="4">JCM 4737</strain>
    </source>
</reference>
<feature type="transmembrane region" description="Helical" evidence="2">
    <location>
        <begin position="24"/>
        <end position="43"/>
    </location>
</feature>
<sequence length="182" mass="18711">MAGSSQPITVRIARGCAAHPWRAIVGWLLFLALCVGAGSTAGMNKGQFSDFWIGEAGRAESIAADGGLTPPPVERVLITAERGKLDAAAARDAARDVRQRMEDLPAVVSTAGPKAAADGSAVKTSSAPRRSACRSPSSSCSSSSGPSSPPASRSCWRSSPSPERWASTVSPPGSPPTRAVRR</sequence>
<name>A0ABQ3DLM3_9ACTN</name>
<organism evidence="3 4">
    <name type="scientific">Streptomyces chryseus</name>
    <dbReference type="NCBI Taxonomy" id="68186"/>
    <lineage>
        <taxon>Bacteria</taxon>
        <taxon>Bacillati</taxon>
        <taxon>Actinomycetota</taxon>
        <taxon>Actinomycetes</taxon>
        <taxon>Kitasatosporales</taxon>
        <taxon>Streptomycetaceae</taxon>
        <taxon>Streptomyces</taxon>
    </lineage>
</organism>
<evidence type="ECO:0000256" key="2">
    <source>
        <dbReference type="SAM" id="Phobius"/>
    </source>
</evidence>
<keyword evidence="2" id="KW-0472">Membrane</keyword>
<evidence type="ECO:0000256" key="1">
    <source>
        <dbReference type="SAM" id="MobiDB-lite"/>
    </source>
</evidence>
<accession>A0ABQ3DLM3</accession>